<dbReference type="InterPro" id="IPR050742">
    <property type="entry name" value="Helicase_Restrict-Modif_Enz"/>
</dbReference>
<evidence type="ECO:0000259" key="1">
    <source>
        <dbReference type="Pfam" id="PF04851"/>
    </source>
</evidence>
<reference evidence="2 3" key="1">
    <citation type="submission" date="2019-09" db="EMBL/GenBank/DDBJ databases">
        <title>Phylogeny of genus Pseudoclavibacter and closely related genus.</title>
        <authorList>
            <person name="Li Y."/>
        </authorList>
    </citation>
    <scope>NUCLEOTIDE SEQUENCE [LARGE SCALE GENOMIC DNA]</scope>
    <source>
        <strain evidence="2 3">JCM 16921</strain>
    </source>
</reference>
<dbReference type="PANTHER" id="PTHR47396">
    <property type="entry name" value="TYPE I RESTRICTION ENZYME ECOKI R PROTEIN"/>
    <property type="match status" value="1"/>
</dbReference>
<dbReference type="GO" id="GO:0003677">
    <property type="term" value="F:DNA binding"/>
    <property type="evidence" value="ECO:0007669"/>
    <property type="project" value="InterPro"/>
</dbReference>
<dbReference type="OrthoDB" id="9776021at2"/>
<dbReference type="RefSeq" id="WP_158036801.1">
    <property type="nucleotide sequence ID" value="NZ_BAAAZV010000001.1"/>
</dbReference>
<dbReference type="InterPro" id="IPR027417">
    <property type="entry name" value="P-loop_NTPase"/>
</dbReference>
<dbReference type="Gene3D" id="3.40.50.300">
    <property type="entry name" value="P-loop containing nucleotide triphosphate hydrolases"/>
    <property type="match status" value="1"/>
</dbReference>
<dbReference type="PANTHER" id="PTHR47396:SF1">
    <property type="entry name" value="ATP-DEPENDENT HELICASE IRC3-RELATED"/>
    <property type="match status" value="1"/>
</dbReference>
<dbReference type="GO" id="GO:0004519">
    <property type="term" value="F:endonuclease activity"/>
    <property type="evidence" value="ECO:0007669"/>
    <property type="project" value="UniProtKB-KW"/>
</dbReference>
<name>A0A7C8BMD9_9MICO</name>
<gene>
    <name evidence="2" type="ORF">F8O02_08400</name>
</gene>
<keyword evidence="2" id="KW-0255">Endonuclease</keyword>
<dbReference type="Pfam" id="PF04851">
    <property type="entry name" value="ResIII"/>
    <property type="match status" value="1"/>
</dbReference>
<dbReference type="SUPFAM" id="SSF52540">
    <property type="entry name" value="P-loop containing nucleoside triphosphate hydrolases"/>
    <property type="match status" value="1"/>
</dbReference>
<organism evidence="2 3">
    <name type="scientific">Pseudoclavibacter caeni</name>
    <dbReference type="NCBI Taxonomy" id="908846"/>
    <lineage>
        <taxon>Bacteria</taxon>
        <taxon>Bacillati</taxon>
        <taxon>Actinomycetota</taxon>
        <taxon>Actinomycetes</taxon>
        <taxon>Micrococcales</taxon>
        <taxon>Microbacteriaceae</taxon>
        <taxon>Pseudoclavibacter</taxon>
    </lineage>
</organism>
<dbReference type="Proteomes" id="UP000481339">
    <property type="component" value="Unassembled WGS sequence"/>
</dbReference>
<keyword evidence="2" id="KW-0378">Hydrolase</keyword>
<dbReference type="InterPro" id="IPR006935">
    <property type="entry name" value="Helicase/UvrB_N"/>
</dbReference>
<dbReference type="EMBL" id="WBKA01000008">
    <property type="protein sequence ID" value="KAB1631216.1"/>
    <property type="molecule type" value="Genomic_DNA"/>
</dbReference>
<proteinExistence type="predicted"/>
<dbReference type="AlphaFoldDB" id="A0A7C8BMD9"/>
<protein>
    <submittedName>
        <fullName evidence="2">Restriction endonuclease subunit R</fullName>
    </submittedName>
</protein>
<keyword evidence="2" id="KW-0540">Nuclease</keyword>
<dbReference type="GO" id="GO:0016787">
    <property type="term" value="F:hydrolase activity"/>
    <property type="evidence" value="ECO:0007669"/>
    <property type="project" value="InterPro"/>
</dbReference>
<accession>A0A7C8BMD9</accession>
<evidence type="ECO:0000313" key="3">
    <source>
        <dbReference type="Proteomes" id="UP000481339"/>
    </source>
</evidence>
<dbReference type="GO" id="GO:0005829">
    <property type="term" value="C:cytosol"/>
    <property type="evidence" value="ECO:0007669"/>
    <property type="project" value="TreeGrafter"/>
</dbReference>
<keyword evidence="3" id="KW-1185">Reference proteome</keyword>
<evidence type="ECO:0000313" key="2">
    <source>
        <dbReference type="EMBL" id="KAB1631216.1"/>
    </source>
</evidence>
<feature type="domain" description="Helicase/UvrB N-terminal" evidence="1">
    <location>
        <begin position="114"/>
        <end position="186"/>
    </location>
</feature>
<dbReference type="GO" id="GO:0005524">
    <property type="term" value="F:ATP binding"/>
    <property type="evidence" value="ECO:0007669"/>
    <property type="project" value="InterPro"/>
</dbReference>
<comment type="caution">
    <text evidence="2">The sequence shown here is derived from an EMBL/GenBank/DDBJ whole genome shotgun (WGS) entry which is preliminary data.</text>
</comment>
<sequence>MIRGETLPTEDVRLPLVSGIAAQTAEAALHLRYGEPGLFHDRVTPVTAELLDWWFHEDGIAARAAAGEPNFHDGQRDAILAVIYGHEVLGATSLPDLYDKVLGEEWARRTDLDAVDRTEIDADSSRHPKYAIKLATGTGKTWVLNALLVWQYLNALAAPGDRRFTRNFLIVAPGLIVYDRLLDSFLGKPDAAGQRDWHTSDLYANRTLFIPERHRERVLQFVRGAAIDKTQIGRRTTPGGVIAITNWHLLAGRDKDVPDFLPDEDEPEVAAPGAAPDVKAVAQSFLPVVPGTAAGNSLERLDRQAGRGLEFEWLRDLPDLLVFNDEAHHVHKVRRGGIVEPLEWQRALDEIGAPKGDRFTQVDFTATPYAESGTRQKTRRYFPHIVVNFDLRLAIQQGLVKSIAIDKRNEIGALPTEALDFRADRDDEGRLVVSNGQTTMLAAGLTKLQQLETDFARVDPTKHPKLLVLAENTEAAKAIERHLSKQGVPEEEMLRIDSDRKGELKDADWQRVKQRLTTLDTDPTVRIVISVLMLREGFDVNSICVIVPLRASESGILLEQVIGRGLRLMWRGDPDIDAAKAENRRLIAEGREPTTRYDLLSIVEHPAYEEFYRRELGDGLFTNDPDETGTGATGDIERVDLRDDFERFDIAVPIIIRDAEEELAEPTIDIDALPVSTLPYEQLRRSLGHGERFASEDVMVGTRYGEYVVDAGSFTATSYSEYLARIAAHIDDLAGRARTASGERSRRASAFPVLQVSRPTLVAWLDRYVRTRLFARPFDPLTDENWRMLMLPGMVEQIAGVFIPALVAQLDRVDASEAVVQRRMISEAGPFTASARRLVPVRKCVYERLRALEAGHGGGLERRFIEWADQDTAVEAFCRIDERRHDWLQRPYLKDNGHPARYSPDFIVRTAGDVYVVETKAQTGLSDANVQRKRRAALTWVERINTLPETDRDGLEWHYALVGEQLFGRYRDANASILMLLDQASLRSAAAEDAQLF</sequence>